<reference evidence="2 3" key="1">
    <citation type="journal article" date="2015" name="Stand. Genomic Sci.">
        <title>Genomic Encyclopedia of Bacterial and Archaeal Type Strains, Phase III: the genomes of soil and plant-associated and newly described type strains.</title>
        <authorList>
            <person name="Whitman W.B."/>
            <person name="Woyke T."/>
            <person name="Klenk H.P."/>
            <person name="Zhou Y."/>
            <person name="Lilburn T.G."/>
            <person name="Beck B.J."/>
            <person name="De Vos P."/>
            <person name="Vandamme P."/>
            <person name="Eisen J.A."/>
            <person name="Garrity G."/>
            <person name="Hugenholtz P."/>
            <person name="Kyrpides N.C."/>
        </authorList>
    </citation>
    <scope>NUCLEOTIDE SEQUENCE [LARGE SCALE GENOMIC DNA]</scope>
    <source>
        <strain evidence="2 3">VKM Ac-2572</strain>
    </source>
</reference>
<keyword evidence="2" id="KW-0808">Transferase</keyword>
<dbReference type="PANTHER" id="PTHR22916:SF3">
    <property type="entry name" value="UDP-GLCNAC:BETAGAL BETA-1,3-N-ACETYLGLUCOSAMINYLTRANSFERASE-LIKE PROTEIN 1"/>
    <property type="match status" value="1"/>
</dbReference>
<dbReference type="GO" id="GO:0016758">
    <property type="term" value="F:hexosyltransferase activity"/>
    <property type="evidence" value="ECO:0007669"/>
    <property type="project" value="UniProtKB-ARBA"/>
</dbReference>
<gene>
    <name evidence="2" type="ORF">EV652_117106</name>
</gene>
<proteinExistence type="predicted"/>
<dbReference type="Gene3D" id="3.90.550.10">
    <property type="entry name" value="Spore Coat Polysaccharide Biosynthesis Protein SpsA, Chain A"/>
    <property type="match status" value="1"/>
</dbReference>
<dbReference type="InterPro" id="IPR001173">
    <property type="entry name" value="Glyco_trans_2-like"/>
</dbReference>
<dbReference type="EMBL" id="SLWN01000017">
    <property type="protein sequence ID" value="TCO17653.1"/>
    <property type="molecule type" value="Genomic_DNA"/>
</dbReference>
<feature type="domain" description="Glycosyltransferase 2-like" evidence="1">
    <location>
        <begin position="6"/>
        <end position="133"/>
    </location>
</feature>
<keyword evidence="3" id="KW-1185">Reference proteome</keyword>
<dbReference type="Proteomes" id="UP000294508">
    <property type="component" value="Unassembled WGS sequence"/>
</dbReference>
<comment type="caution">
    <text evidence="2">The sequence shown here is derived from an EMBL/GenBank/DDBJ whole genome shotgun (WGS) entry which is preliminary data.</text>
</comment>
<dbReference type="AlphaFoldDB" id="A0A4R2H066"/>
<organism evidence="2 3">
    <name type="scientific">Kribbella steppae</name>
    <dbReference type="NCBI Taxonomy" id="2512223"/>
    <lineage>
        <taxon>Bacteria</taxon>
        <taxon>Bacillati</taxon>
        <taxon>Actinomycetota</taxon>
        <taxon>Actinomycetes</taxon>
        <taxon>Propionibacteriales</taxon>
        <taxon>Kribbellaceae</taxon>
        <taxon>Kribbella</taxon>
    </lineage>
</organism>
<dbReference type="SUPFAM" id="SSF53448">
    <property type="entry name" value="Nucleotide-diphospho-sugar transferases"/>
    <property type="match status" value="1"/>
</dbReference>
<sequence>MTPRLSVVVPFYNVGEYIGDCLDSIARQTWTDFEAILVDDGSPDHSATIAQEFCARDSRFRMIEQENQGLGPARNTGVRHAQGEYLTFVDSDDLVTRHGFEKLIRTLDETGSSFAGGNARRFNNSSGVRPSWIHRLPFAQNRIATHVTETVDLILDRMVWNKVYRRSFWDEYGYQFPAIRYEDYPVTLKAHLDALTVDALAVPVYYWRERESGESITQQKFQLGNLEDRFRSAEMVMDLVEGPQIPREVRRRVHAHFTQIDMLTLMMAFGAAPPEDEENLLKLARRMMDRLDDSELVRAHGYDRIQHSALAAGDVDLLRRLARFRNDGGLRGGSRALPRRGRPWLLEQSYPGVHDQRSSVPKELYRLPTKELSLATSVQHVAWLEDGSLSVKGTAEIRHLETKASSSLRIALVVAGAETQLAVRRFEAIDTHGDPALAGFEVRIDKALLATLKETAAPAQFVVRMRSGRLRRHDKLRGQQPGSPAWPPGAWIDATSWVQPGQGADGAFVLRRMVDSCRLTAAEFTGGALVLLGRVPAELKEPKLRINRPLADRDTVLPVALSGDGRDFSVRIPIRSIIEDTNPDDPFSQRTTRAFRLIGVDGEERLLLWTAGPRAMHHFDQDRLVTLTRSTGGYVNLHEAPLRLPAEDAEIVAIGNGKELRISGPALGGDGYEFHWRRYLDDSDDHLDVQCRRTEQDGRWTAAVTLSELIPESAVANATDPLASLADWILFAAGPDGSARAVQCEPFLSSRLPIDAGQDGHTAALRPHSGTLHLEVR</sequence>
<accession>A0A4R2H066</accession>
<protein>
    <submittedName>
        <fullName evidence="2">CDP-glycerol glycerophosphotransferase</fullName>
    </submittedName>
</protein>
<dbReference type="Pfam" id="PF00535">
    <property type="entry name" value="Glycos_transf_2"/>
    <property type="match status" value="1"/>
</dbReference>
<dbReference type="OrthoDB" id="2676521at2"/>
<dbReference type="InterPro" id="IPR029044">
    <property type="entry name" value="Nucleotide-diphossugar_trans"/>
</dbReference>
<evidence type="ECO:0000313" key="2">
    <source>
        <dbReference type="EMBL" id="TCO17653.1"/>
    </source>
</evidence>
<dbReference type="CDD" id="cd00761">
    <property type="entry name" value="Glyco_tranf_GTA_type"/>
    <property type="match status" value="1"/>
</dbReference>
<dbReference type="PANTHER" id="PTHR22916">
    <property type="entry name" value="GLYCOSYLTRANSFERASE"/>
    <property type="match status" value="1"/>
</dbReference>
<evidence type="ECO:0000259" key="1">
    <source>
        <dbReference type="Pfam" id="PF00535"/>
    </source>
</evidence>
<dbReference type="RefSeq" id="WP_158441434.1">
    <property type="nucleotide sequence ID" value="NZ_SLWN01000017.1"/>
</dbReference>
<name>A0A4R2H066_9ACTN</name>
<evidence type="ECO:0000313" key="3">
    <source>
        <dbReference type="Proteomes" id="UP000294508"/>
    </source>
</evidence>